<dbReference type="SUPFAM" id="SSF51735">
    <property type="entry name" value="NAD(P)-binding Rossmann-fold domains"/>
    <property type="match status" value="1"/>
</dbReference>
<dbReference type="Gene3D" id="3.40.50.720">
    <property type="entry name" value="NAD(P)-binding Rossmann-like Domain"/>
    <property type="match status" value="1"/>
</dbReference>
<dbReference type="GO" id="GO:0008324">
    <property type="term" value="F:monoatomic cation transmembrane transporter activity"/>
    <property type="evidence" value="ECO:0007669"/>
    <property type="project" value="InterPro"/>
</dbReference>
<proteinExistence type="predicted"/>
<comment type="caution">
    <text evidence="3">The sequence shown here is derived from an EMBL/GenBank/DDBJ whole genome shotgun (WGS) entry which is preliminary data.</text>
</comment>
<dbReference type="AlphaFoldDB" id="A0A937XI09"/>
<evidence type="ECO:0000313" key="4">
    <source>
        <dbReference type="Proteomes" id="UP000779900"/>
    </source>
</evidence>
<dbReference type="InterPro" id="IPR036721">
    <property type="entry name" value="RCK_C_sf"/>
</dbReference>
<feature type="domain" description="RCK N-terminal" evidence="1">
    <location>
        <begin position="1"/>
        <end position="118"/>
    </location>
</feature>
<sequence length="218" mass="23626">MKQFVVIGLGNFGYTVATRLHQIGHQVLAADSNATRVEHTKDLVTQAVIIDAKDKSALAEVVTDTIDAAVVGLGDSVEASLLCVLYLKELGVKRIIAKASSDDHGRILESIGTSEVIYPERDSALRVAEKLNAPTSVIDYIELSPDYSIIDVATPDDFVGKTLKQLALPKKQGILVIAVRNVMKGGEIQLLPPADYKFEPDSIITVIGRYEDLNKLTI</sequence>
<dbReference type="Proteomes" id="UP000779900">
    <property type="component" value="Unassembled WGS sequence"/>
</dbReference>
<dbReference type="EMBL" id="VGIR01000042">
    <property type="protein sequence ID" value="MBM3331749.1"/>
    <property type="molecule type" value="Genomic_DNA"/>
</dbReference>
<dbReference type="GO" id="GO:0006813">
    <property type="term" value="P:potassium ion transport"/>
    <property type="evidence" value="ECO:0007669"/>
    <property type="project" value="InterPro"/>
</dbReference>
<evidence type="ECO:0000259" key="2">
    <source>
        <dbReference type="PROSITE" id="PS51202"/>
    </source>
</evidence>
<dbReference type="InterPro" id="IPR036291">
    <property type="entry name" value="NAD(P)-bd_dom_sf"/>
</dbReference>
<reference evidence="3" key="1">
    <citation type="submission" date="2019-03" db="EMBL/GenBank/DDBJ databases">
        <title>Lake Tanganyika Metagenome-Assembled Genomes (MAGs).</title>
        <authorList>
            <person name="Tran P."/>
        </authorList>
    </citation>
    <scope>NUCLEOTIDE SEQUENCE</scope>
    <source>
        <strain evidence="3">K_DeepCast_150m_m2_040</strain>
    </source>
</reference>
<dbReference type="PROSITE" id="PS51202">
    <property type="entry name" value="RCK_C"/>
    <property type="match status" value="1"/>
</dbReference>
<dbReference type="PANTHER" id="PTHR43833">
    <property type="entry name" value="POTASSIUM CHANNEL PROTEIN 2-RELATED-RELATED"/>
    <property type="match status" value="1"/>
</dbReference>
<dbReference type="SUPFAM" id="SSF116726">
    <property type="entry name" value="TrkA C-terminal domain-like"/>
    <property type="match status" value="1"/>
</dbReference>
<feature type="domain" description="RCK C-terminal" evidence="2">
    <location>
        <begin position="135"/>
        <end position="218"/>
    </location>
</feature>
<dbReference type="InterPro" id="IPR006037">
    <property type="entry name" value="RCK_C"/>
</dbReference>
<protein>
    <submittedName>
        <fullName evidence="3">TrkA family potassium uptake protein</fullName>
    </submittedName>
</protein>
<dbReference type="InterPro" id="IPR003148">
    <property type="entry name" value="RCK_N"/>
</dbReference>
<gene>
    <name evidence="3" type="ORF">FJY68_07865</name>
</gene>
<dbReference type="PROSITE" id="PS51201">
    <property type="entry name" value="RCK_N"/>
    <property type="match status" value="1"/>
</dbReference>
<dbReference type="InterPro" id="IPR050721">
    <property type="entry name" value="Trk_Ktr_HKT_K-transport"/>
</dbReference>
<dbReference type="Pfam" id="PF02254">
    <property type="entry name" value="TrkA_N"/>
    <property type="match status" value="1"/>
</dbReference>
<accession>A0A937XI09</accession>
<dbReference type="PANTHER" id="PTHR43833:SF7">
    <property type="entry name" value="KTR SYSTEM POTASSIUM UPTAKE PROTEIN C"/>
    <property type="match status" value="1"/>
</dbReference>
<name>A0A937XI09_UNCW3</name>
<evidence type="ECO:0000313" key="3">
    <source>
        <dbReference type="EMBL" id="MBM3331749.1"/>
    </source>
</evidence>
<organism evidence="3 4">
    <name type="scientific">candidate division WOR-3 bacterium</name>
    <dbReference type="NCBI Taxonomy" id="2052148"/>
    <lineage>
        <taxon>Bacteria</taxon>
        <taxon>Bacteria division WOR-3</taxon>
    </lineage>
</organism>
<dbReference type="Pfam" id="PF02080">
    <property type="entry name" value="TrkA_C"/>
    <property type="match status" value="1"/>
</dbReference>
<dbReference type="Gene3D" id="3.30.70.1450">
    <property type="entry name" value="Regulator of K+ conductance, C-terminal domain"/>
    <property type="match status" value="1"/>
</dbReference>
<evidence type="ECO:0000259" key="1">
    <source>
        <dbReference type="PROSITE" id="PS51201"/>
    </source>
</evidence>